<evidence type="ECO:0000256" key="6">
    <source>
        <dbReference type="ARBA" id="ARBA00023014"/>
    </source>
</evidence>
<evidence type="ECO:0000256" key="5">
    <source>
        <dbReference type="ARBA" id="ARBA00023004"/>
    </source>
</evidence>
<dbReference type="OrthoDB" id="14703at2"/>
<sequence length="68" mass="6869">MRVSIDVGKCIGVGQCVFAAADIFDQDDSDGTVLLHAGGKDAEVPAAHRDAVLEAARLCPSGAVAVTS</sequence>
<evidence type="ECO:0000313" key="8">
    <source>
        <dbReference type="EMBL" id="PKW16472.1"/>
    </source>
</evidence>
<proteinExistence type="predicted"/>
<evidence type="ECO:0000256" key="7">
    <source>
        <dbReference type="ARBA" id="ARBA00023291"/>
    </source>
</evidence>
<protein>
    <submittedName>
        <fullName evidence="8">Ferredoxin</fullName>
    </submittedName>
</protein>
<comment type="caution">
    <text evidence="8">The sequence shown here is derived from an EMBL/GenBank/DDBJ whole genome shotgun (WGS) entry which is preliminary data.</text>
</comment>
<accession>A0A2N3Y0M4</accession>
<evidence type="ECO:0000313" key="9">
    <source>
        <dbReference type="Proteomes" id="UP000233786"/>
    </source>
</evidence>
<reference evidence="8" key="1">
    <citation type="submission" date="2017-12" db="EMBL/GenBank/DDBJ databases">
        <title>Sequencing the genomes of 1000 Actinobacteria strains.</title>
        <authorList>
            <person name="Klenk H.-P."/>
        </authorList>
    </citation>
    <scope>NUCLEOTIDE SEQUENCE [LARGE SCALE GENOMIC DNA]</scope>
    <source>
        <strain evidence="8">DSM 44228</strain>
    </source>
</reference>
<keyword evidence="9" id="KW-1185">Reference proteome</keyword>
<evidence type="ECO:0000256" key="3">
    <source>
        <dbReference type="ARBA" id="ARBA00022723"/>
    </source>
</evidence>
<dbReference type="Gene3D" id="3.30.70.20">
    <property type="match status" value="1"/>
</dbReference>
<evidence type="ECO:0000256" key="2">
    <source>
        <dbReference type="ARBA" id="ARBA00022448"/>
    </source>
</evidence>
<evidence type="ECO:0000256" key="1">
    <source>
        <dbReference type="ARBA" id="ARBA00001927"/>
    </source>
</evidence>
<name>A0A2N3Y0M4_SACSN</name>
<dbReference type="PANTHER" id="PTHR36923:SF3">
    <property type="entry name" value="FERREDOXIN"/>
    <property type="match status" value="1"/>
</dbReference>
<dbReference type="GO" id="GO:0046872">
    <property type="term" value="F:metal ion binding"/>
    <property type="evidence" value="ECO:0007669"/>
    <property type="project" value="UniProtKB-KW"/>
</dbReference>
<dbReference type="STRING" id="994479.GCA_000194155_07254"/>
<dbReference type="InterPro" id="IPR051269">
    <property type="entry name" value="Fe-S_cluster_ET"/>
</dbReference>
<evidence type="ECO:0000256" key="4">
    <source>
        <dbReference type="ARBA" id="ARBA00022982"/>
    </source>
</evidence>
<organism evidence="8 9">
    <name type="scientific">Saccharopolyspora spinosa</name>
    <dbReference type="NCBI Taxonomy" id="60894"/>
    <lineage>
        <taxon>Bacteria</taxon>
        <taxon>Bacillati</taxon>
        <taxon>Actinomycetota</taxon>
        <taxon>Actinomycetes</taxon>
        <taxon>Pseudonocardiales</taxon>
        <taxon>Pseudonocardiaceae</taxon>
        <taxon>Saccharopolyspora</taxon>
    </lineage>
</organism>
<comment type="cofactor">
    <cofactor evidence="1">
        <name>[3Fe-4S] cluster</name>
        <dbReference type="ChEBI" id="CHEBI:21137"/>
    </cofactor>
</comment>
<keyword evidence="7" id="KW-0003">3Fe-4S</keyword>
<dbReference type="GO" id="GO:0051538">
    <property type="term" value="F:3 iron, 4 sulfur cluster binding"/>
    <property type="evidence" value="ECO:0007669"/>
    <property type="project" value="UniProtKB-KW"/>
</dbReference>
<gene>
    <name evidence="8" type="ORF">A8926_4305</name>
</gene>
<dbReference type="SUPFAM" id="SSF54862">
    <property type="entry name" value="4Fe-4S ferredoxins"/>
    <property type="match status" value="1"/>
</dbReference>
<keyword evidence="5" id="KW-0408">Iron</keyword>
<keyword evidence="4" id="KW-0249">Electron transport</keyword>
<dbReference type="AlphaFoldDB" id="A0A2N3Y0M4"/>
<dbReference type="PANTHER" id="PTHR36923">
    <property type="entry name" value="FERREDOXIN"/>
    <property type="match status" value="1"/>
</dbReference>
<dbReference type="Pfam" id="PF13459">
    <property type="entry name" value="Fer4_15"/>
    <property type="match status" value="1"/>
</dbReference>
<keyword evidence="2" id="KW-0813">Transport</keyword>
<dbReference type="EMBL" id="PJNB01000001">
    <property type="protein sequence ID" value="PKW16472.1"/>
    <property type="molecule type" value="Genomic_DNA"/>
</dbReference>
<dbReference type="Proteomes" id="UP000233786">
    <property type="component" value="Unassembled WGS sequence"/>
</dbReference>
<keyword evidence="3" id="KW-0479">Metal-binding</keyword>
<keyword evidence="6" id="KW-0411">Iron-sulfur</keyword>